<sequence length="178" mass="18988">MIEAAGRVARRDGPGAVTVDAVVREAGVSRGGLMYHFPSKLDLIRALLDEDVDHLRSLLLGDDTHDAPATPADRLQVYLDECSATPGEHDYAALVAALAEDPGVSASWAELQRELDRIDTAQSEPGDVRAVVARLALDGLWLSNLVDPDRFDTDQLERILAAVWPAPAPPTTSDGGDG</sequence>
<protein>
    <submittedName>
        <fullName evidence="6">TetR family transcriptional regulator</fullName>
    </submittedName>
</protein>
<evidence type="ECO:0000256" key="4">
    <source>
        <dbReference type="PROSITE-ProRule" id="PRU00335"/>
    </source>
</evidence>
<dbReference type="InterPro" id="IPR001647">
    <property type="entry name" value="HTH_TetR"/>
</dbReference>
<evidence type="ECO:0000256" key="1">
    <source>
        <dbReference type="ARBA" id="ARBA00023015"/>
    </source>
</evidence>
<keyword evidence="2 4" id="KW-0238">DNA-binding</keyword>
<dbReference type="InterPro" id="IPR036271">
    <property type="entry name" value="Tet_transcr_reg_TetR-rel_C_sf"/>
</dbReference>
<dbReference type="Gene3D" id="1.10.357.10">
    <property type="entry name" value="Tetracycline Repressor, domain 2"/>
    <property type="match status" value="1"/>
</dbReference>
<keyword evidence="3" id="KW-0804">Transcription</keyword>
<gene>
    <name evidence="6" type="ORF">CLV30_10994</name>
</gene>
<dbReference type="EMBL" id="PYGE01000009">
    <property type="protein sequence ID" value="PSL02787.1"/>
    <property type="molecule type" value="Genomic_DNA"/>
</dbReference>
<dbReference type="SUPFAM" id="SSF46689">
    <property type="entry name" value="Homeodomain-like"/>
    <property type="match status" value="1"/>
</dbReference>
<name>A0A2P8E048_9ACTN</name>
<evidence type="ECO:0000313" key="6">
    <source>
        <dbReference type="EMBL" id="PSL02787.1"/>
    </source>
</evidence>
<feature type="domain" description="HTH tetR-type" evidence="5">
    <location>
        <begin position="1"/>
        <end position="55"/>
    </location>
</feature>
<evidence type="ECO:0000256" key="3">
    <source>
        <dbReference type="ARBA" id="ARBA00023163"/>
    </source>
</evidence>
<evidence type="ECO:0000259" key="5">
    <source>
        <dbReference type="PROSITE" id="PS50977"/>
    </source>
</evidence>
<organism evidence="6 7">
    <name type="scientific">Haloactinopolyspora alba</name>
    <dbReference type="NCBI Taxonomy" id="648780"/>
    <lineage>
        <taxon>Bacteria</taxon>
        <taxon>Bacillati</taxon>
        <taxon>Actinomycetota</taxon>
        <taxon>Actinomycetes</taxon>
        <taxon>Jiangellales</taxon>
        <taxon>Jiangellaceae</taxon>
        <taxon>Haloactinopolyspora</taxon>
    </lineage>
</organism>
<dbReference type="GO" id="GO:0000976">
    <property type="term" value="F:transcription cis-regulatory region binding"/>
    <property type="evidence" value="ECO:0007669"/>
    <property type="project" value="TreeGrafter"/>
</dbReference>
<dbReference type="SUPFAM" id="SSF48498">
    <property type="entry name" value="Tetracyclin repressor-like, C-terminal domain"/>
    <property type="match status" value="1"/>
</dbReference>
<comment type="caution">
    <text evidence="6">The sequence shown here is derived from an EMBL/GenBank/DDBJ whole genome shotgun (WGS) entry which is preliminary data.</text>
</comment>
<reference evidence="6 7" key="1">
    <citation type="submission" date="2018-03" db="EMBL/GenBank/DDBJ databases">
        <title>Genomic Encyclopedia of Archaeal and Bacterial Type Strains, Phase II (KMG-II): from individual species to whole genera.</title>
        <authorList>
            <person name="Goeker M."/>
        </authorList>
    </citation>
    <scope>NUCLEOTIDE SEQUENCE [LARGE SCALE GENOMIC DNA]</scope>
    <source>
        <strain evidence="6 7">DSM 45211</strain>
    </source>
</reference>
<dbReference type="InterPro" id="IPR041479">
    <property type="entry name" value="TetR_CgmR_C"/>
</dbReference>
<dbReference type="PANTHER" id="PTHR30055:SF234">
    <property type="entry name" value="HTH-TYPE TRANSCRIPTIONAL REGULATOR BETI"/>
    <property type="match status" value="1"/>
</dbReference>
<proteinExistence type="predicted"/>
<dbReference type="InterPro" id="IPR050109">
    <property type="entry name" value="HTH-type_TetR-like_transc_reg"/>
</dbReference>
<accession>A0A2P8E048</accession>
<feature type="DNA-binding region" description="H-T-H motif" evidence="4">
    <location>
        <begin position="18"/>
        <end position="37"/>
    </location>
</feature>
<dbReference type="PANTHER" id="PTHR30055">
    <property type="entry name" value="HTH-TYPE TRANSCRIPTIONAL REGULATOR RUTR"/>
    <property type="match status" value="1"/>
</dbReference>
<evidence type="ECO:0000313" key="7">
    <source>
        <dbReference type="Proteomes" id="UP000243528"/>
    </source>
</evidence>
<dbReference type="AlphaFoldDB" id="A0A2P8E048"/>
<keyword evidence="1" id="KW-0805">Transcription regulation</keyword>
<dbReference type="InterPro" id="IPR009057">
    <property type="entry name" value="Homeodomain-like_sf"/>
</dbReference>
<dbReference type="Proteomes" id="UP000243528">
    <property type="component" value="Unassembled WGS sequence"/>
</dbReference>
<evidence type="ECO:0000256" key="2">
    <source>
        <dbReference type="ARBA" id="ARBA00023125"/>
    </source>
</evidence>
<dbReference type="Pfam" id="PF17937">
    <property type="entry name" value="TetR_C_28"/>
    <property type="match status" value="1"/>
</dbReference>
<keyword evidence="7" id="KW-1185">Reference proteome</keyword>
<dbReference type="PROSITE" id="PS50977">
    <property type="entry name" value="HTH_TETR_2"/>
    <property type="match status" value="1"/>
</dbReference>
<dbReference type="GO" id="GO:0003700">
    <property type="term" value="F:DNA-binding transcription factor activity"/>
    <property type="evidence" value="ECO:0007669"/>
    <property type="project" value="TreeGrafter"/>
</dbReference>
<dbReference type="Pfam" id="PF00440">
    <property type="entry name" value="TetR_N"/>
    <property type="match status" value="1"/>
</dbReference>